<dbReference type="InterPro" id="IPR013653">
    <property type="entry name" value="GCN5-like_dom"/>
</dbReference>
<keyword evidence="2" id="KW-0012">Acyltransferase</keyword>
<proteinExistence type="predicted"/>
<gene>
    <name evidence="2" type="ORF">ABT404_46830</name>
</gene>
<dbReference type="EMBL" id="JBEPEK010000681">
    <property type="protein sequence ID" value="MER7186896.1"/>
    <property type="molecule type" value="Genomic_DNA"/>
</dbReference>
<keyword evidence="2" id="KW-0808">Transferase</keyword>
<dbReference type="Gene3D" id="3.40.630.30">
    <property type="match status" value="1"/>
</dbReference>
<sequence>MAPERGTSDWHFTPDVDEFLAHTQDFLHSRPDLYTIHLTVTEQLRRRGPHAYGDQPPFFGHLTRGDGSVGAVLLHTPPYALNVTPLTAGETEGLVDRLLALGRPVPGVSAERATAEGFVAEWERRTGAPGDLHELQRLYRLGELTGPSPAPEGRARLAGASDRDLLIRWYESFVADVGARGGRDGADWADFRLSYDGVTLWETPDGTPVSMAGVTLAVAGQVRVAPVYTPPELRGRGYAGAVTAEVSRAALAAGAAEVLLFADLANPTSNALYQRIGYRQVADWAVYDLAQKAP</sequence>
<evidence type="ECO:0000313" key="3">
    <source>
        <dbReference type="Proteomes" id="UP001474181"/>
    </source>
</evidence>
<organism evidence="2 3">
    <name type="scientific">Streptomyces hyaluromycini</name>
    <dbReference type="NCBI Taxonomy" id="1377993"/>
    <lineage>
        <taxon>Bacteria</taxon>
        <taxon>Bacillati</taxon>
        <taxon>Actinomycetota</taxon>
        <taxon>Actinomycetes</taxon>
        <taxon>Kitasatosporales</taxon>
        <taxon>Streptomycetaceae</taxon>
        <taxon>Streptomyces</taxon>
    </lineage>
</organism>
<keyword evidence="3" id="KW-1185">Reference proteome</keyword>
<reference evidence="2 3" key="1">
    <citation type="submission" date="2024-06" db="EMBL/GenBank/DDBJ databases">
        <title>The Natural Products Discovery Center: Release of the First 8490 Sequenced Strains for Exploring Actinobacteria Biosynthetic Diversity.</title>
        <authorList>
            <person name="Kalkreuter E."/>
            <person name="Kautsar S.A."/>
            <person name="Yang D."/>
            <person name="Bader C.D."/>
            <person name="Teijaro C.N."/>
            <person name="Fluegel L."/>
            <person name="Davis C.M."/>
            <person name="Simpson J.R."/>
            <person name="Lauterbach L."/>
            <person name="Steele A.D."/>
            <person name="Gui C."/>
            <person name="Meng S."/>
            <person name="Li G."/>
            <person name="Viehrig K."/>
            <person name="Ye F."/>
            <person name="Su P."/>
            <person name="Kiefer A.F."/>
            <person name="Nichols A."/>
            <person name="Cepeda A.J."/>
            <person name="Yan W."/>
            <person name="Fan B."/>
            <person name="Jiang Y."/>
            <person name="Adhikari A."/>
            <person name="Zheng C.-J."/>
            <person name="Schuster L."/>
            <person name="Cowan T.M."/>
            <person name="Smanski M.J."/>
            <person name="Chevrette M.G."/>
            <person name="De Carvalho L.P.S."/>
            <person name="Shen B."/>
        </authorList>
    </citation>
    <scope>NUCLEOTIDE SEQUENCE [LARGE SCALE GENOMIC DNA]</scope>
    <source>
        <strain evidence="2 3">NPDC000234</strain>
    </source>
</reference>
<feature type="domain" description="N-acetyltransferase" evidence="1">
    <location>
        <begin position="153"/>
        <end position="294"/>
    </location>
</feature>
<evidence type="ECO:0000259" key="1">
    <source>
        <dbReference type="PROSITE" id="PS51186"/>
    </source>
</evidence>
<dbReference type="GO" id="GO:0016746">
    <property type="term" value="F:acyltransferase activity"/>
    <property type="evidence" value="ECO:0007669"/>
    <property type="project" value="UniProtKB-KW"/>
</dbReference>
<dbReference type="PROSITE" id="PS51186">
    <property type="entry name" value="GNAT"/>
    <property type="match status" value="1"/>
</dbReference>
<dbReference type="EC" id="2.3.1.-" evidence="2"/>
<protein>
    <submittedName>
        <fullName evidence="2">GNAT family N-acetyltransferase</fullName>
        <ecNumber evidence="2">2.3.1.-</ecNumber>
    </submittedName>
</protein>
<dbReference type="Pfam" id="PF08445">
    <property type="entry name" value="FR47"/>
    <property type="match status" value="1"/>
</dbReference>
<dbReference type="InterPro" id="IPR016181">
    <property type="entry name" value="Acyl_CoA_acyltransferase"/>
</dbReference>
<dbReference type="Proteomes" id="UP001474181">
    <property type="component" value="Unassembled WGS sequence"/>
</dbReference>
<comment type="caution">
    <text evidence="2">The sequence shown here is derived from an EMBL/GenBank/DDBJ whole genome shotgun (WGS) entry which is preliminary data.</text>
</comment>
<dbReference type="SUPFAM" id="SSF55729">
    <property type="entry name" value="Acyl-CoA N-acyltransferases (Nat)"/>
    <property type="match status" value="1"/>
</dbReference>
<name>A0ABV1XCZ4_9ACTN</name>
<dbReference type="InterPro" id="IPR000182">
    <property type="entry name" value="GNAT_dom"/>
</dbReference>
<evidence type="ECO:0000313" key="2">
    <source>
        <dbReference type="EMBL" id="MER7186896.1"/>
    </source>
</evidence>
<dbReference type="RefSeq" id="WP_350790926.1">
    <property type="nucleotide sequence ID" value="NZ_JBEPEK010000681.1"/>
</dbReference>
<accession>A0ABV1XCZ4</accession>